<feature type="domain" description="Pyridoxamine kinase/Phosphomethylpyrimidine kinase" evidence="6">
    <location>
        <begin position="16"/>
        <end position="265"/>
    </location>
</feature>
<dbReference type="EMBL" id="JADDOJ010000068">
    <property type="protein sequence ID" value="MBE7941874.1"/>
    <property type="molecule type" value="Genomic_DNA"/>
</dbReference>
<comment type="pathway">
    <text evidence="2">Cofactor biosynthesis; thiamine diphosphate biosynthesis.</text>
</comment>
<accession>A0ABR9SHP8</accession>
<evidence type="ECO:0000256" key="1">
    <source>
        <dbReference type="ARBA" id="ARBA00001946"/>
    </source>
</evidence>
<comment type="cofactor">
    <cofactor evidence="1">
        <name>Mg(2+)</name>
        <dbReference type="ChEBI" id="CHEBI:18420"/>
    </cofactor>
</comment>
<keyword evidence="8" id="KW-1185">Reference proteome</keyword>
<organism evidence="7 8">
    <name type="scientific">Ramlibacter aquaticus</name>
    <dbReference type="NCBI Taxonomy" id="2780094"/>
    <lineage>
        <taxon>Bacteria</taxon>
        <taxon>Pseudomonadati</taxon>
        <taxon>Pseudomonadota</taxon>
        <taxon>Betaproteobacteria</taxon>
        <taxon>Burkholderiales</taxon>
        <taxon>Comamonadaceae</taxon>
        <taxon>Ramlibacter</taxon>
    </lineage>
</organism>
<dbReference type="GO" id="GO:0008902">
    <property type="term" value="F:hydroxymethylpyrimidine kinase activity"/>
    <property type="evidence" value="ECO:0007669"/>
    <property type="project" value="UniProtKB-EC"/>
</dbReference>
<dbReference type="EC" id="2.7.1.49" evidence="3"/>
<protein>
    <recommendedName>
        <fullName evidence="3">hydroxymethylpyrimidine kinase</fullName>
        <ecNumber evidence="3">2.7.1.49</ecNumber>
    </recommendedName>
</protein>
<dbReference type="Pfam" id="PF08543">
    <property type="entry name" value="Phos_pyr_kin"/>
    <property type="match status" value="1"/>
</dbReference>
<reference evidence="7 8" key="1">
    <citation type="submission" date="2020-10" db="EMBL/GenBank/DDBJ databases">
        <title>Draft genome of Ramlibacter aquaticus LMG 30558.</title>
        <authorList>
            <person name="Props R."/>
        </authorList>
    </citation>
    <scope>NUCLEOTIDE SEQUENCE [LARGE SCALE GENOMIC DNA]</scope>
    <source>
        <strain evidence="7 8">LMG 30558</strain>
    </source>
</reference>
<gene>
    <name evidence="7" type="primary">thiD</name>
    <name evidence="7" type="ORF">IM725_14950</name>
</gene>
<dbReference type="Proteomes" id="UP000715965">
    <property type="component" value="Unassembled WGS sequence"/>
</dbReference>
<dbReference type="Gene3D" id="3.20.20.70">
    <property type="entry name" value="Aldolase class I"/>
    <property type="match status" value="1"/>
</dbReference>
<dbReference type="InterPro" id="IPR013749">
    <property type="entry name" value="PM/HMP-P_kinase-1"/>
</dbReference>
<dbReference type="InterPro" id="IPR029056">
    <property type="entry name" value="Ribokinase-like"/>
</dbReference>
<evidence type="ECO:0000259" key="6">
    <source>
        <dbReference type="Pfam" id="PF08543"/>
    </source>
</evidence>
<name>A0ABR9SHP8_9BURK</name>
<dbReference type="SUPFAM" id="SSF53613">
    <property type="entry name" value="Ribokinase-like"/>
    <property type="match status" value="1"/>
</dbReference>
<dbReference type="CDD" id="cd00564">
    <property type="entry name" value="TMP_TenI"/>
    <property type="match status" value="1"/>
</dbReference>
<sequence>MSAAAAPLVWSVAGSDSGGGAGLQADLRAFDAFGLHGCTAVAALTAQNSVAVERIEAVDPSMLDAQLAALAHDMPPAAIKLGMLGSAANAAVVAGWVDRLRARDPDLALVVDPVLRASTGASFAGESLMRAYRELLLPRATLLTPNRAEAQALLGGELRVDGLAGACRAARRLRAAGAGAVVVTGGDDGGADSVDWLDSALAEGALGLPRVATQHNHGTGCVFAASAAAALALGFAAPDAAVLAKMATTRALQHAGPAGAGAGPVRPREGFALAPGGLPTLHAPGMGWPQGPFAALAQPAMGLYAVVDSAAWVQRVLEAGVRTVQLRIKQGDAQALRQQVRESVAAARAAGAQLFINDHWQLAMEEGAYGVHLGQEDLAGADLPALQAAGLRLGISTHAPWEVARALALQPSYLACGPVHATNAKAMPWRPQGEGNLRWWCSVLDRPVVAIGGIDAPRAEAAARCGAAGVAVIRAVTGAGDTAGVVAALQQAIARGAAQHPPAPPLLPRSTLSPRAARAHGLPGMTATTTPGSD</sequence>
<evidence type="ECO:0000256" key="4">
    <source>
        <dbReference type="ARBA" id="ARBA00023268"/>
    </source>
</evidence>
<dbReference type="GO" id="GO:0008972">
    <property type="term" value="F:phosphomethylpyrimidine kinase activity"/>
    <property type="evidence" value="ECO:0007669"/>
    <property type="project" value="UniProtKB-EC"/>
</dbReference>
<feature type="domain" description="Thiamine phosphate synthase/TenI" evidence="5">
    <location>
        <begin position="309"/>
        <end position="476"/>
    </location>
</feature>
<evidence type="ECO:0000313" key="8">
    <source>
        <dbReference type="Proteomes" id="UP000715965"/>
    </source>
</evidence>
<keyword evidence="7" id="KW-0418">Kinase</keyword>
<evidence type="ECO:0000256" key="3">
    <source>
        <dbReference type="ARBA" id="ARBA00012135"/>
    </source>
</evidence>
<dbReference type="CDD" id="cd01169">
    <property type="entry name" value="HMPP_kinase"/>
    <property type="match status" value="1"/>
</dbReference>
<keyword evidence="4" id="KW-0511">Multifunctional enzyme</keyword>
<evidence type="ECO:0000313" key="7">
    <source>
        <dbReference type="EMBL" id="MBE7941874.1"/>
    </source>
</evidence>
<dbReference type="InterPro" id="IPR013785">
    <property type="entry name" value="Aldolase_TIM"/>
</dbReference>
<dbReference type="SUPFAM" id="SSF51391">
    <property type="entry name" value="Thiamin phosphate synthase"/>
    <property type="match status" value="1"/>
</dbReference>
<dbReference type="Gene3D" id="3.40.1190.20">
    <property type="match status" value="1"/>
</dbReference>
<evidence type="ECO:0000256" key="2">
    <source>
        <dbReference type="ARBA" id="ARBA00004948"/>
    </source>
</evidence>
<dbReference type="InterPro" id="IPR036206">
    <property type="entry name" value="ThiamineP_synth_sf"/>
</dbReference>
<dbReference type="RefSeq" id="WP_193781436.1">
    <property type="nucleotide sequence ID" value="NZ_JADDOJ010000068.1"/>
</dbReference>
<dbReference type="InterPro" id="IPR004399">
    <property type="entry name" value="HMP/HMP-P_kinase_dom"/>
</dbReference>
<proteinExistence type="predicted"/>
<dbReference type="NCBIfam" id="TIGR00097">
    <property type="entry name" value="HMP-P_kinase"/>
    <property type="match status" value="1"/>
</dbReference>
<comment type="caution">
    <text evidence="7">The sequence shown here is derived from an EMBL/GenBank/DDBJ whole genome shotgun (WGS) entry which is preliminary data.</text>
</comment>
<dbReference type="Pfam" id="PF02581">
    <property type="entry name" value="TMP-TENI"/>
    <property type="match status" value="1"/>
</dbReference>
<evidence type="ECO:0000259" key="5">
    <source>
        <dbReference type="Pfam" id="PF02581"/>
    </source>
</evidence>
<dbReference type="InterPro" id="IPR022998">
    <property type="entry name" value="ThiamineP_synth_TenI"/>
</dbReference>
<dbReference type="PANTHER" id="PTHR20858:SF17">
    <property type="entry name" value="HYDROXYMETHYLPYRIMIDINE_PHOSPHOMETHYLPYRIMIDINE KINASE THI20-RELATED"/>
    <property type="match status" value="1"/>
</dbReference>
<keyword evidence="7" id="KW-0808">Transferase</keyword>
<dbReference type="PANTHER" id="PTHR20858">
    <property type="entry name" value="PHOSPHOMETHYLPYRIMIDINE KINASE"/>
    <property type="match status" value="1"/>
</dbReference>